<keyword evidence="7" id="KW-0694">RNA-binding</keyword>
<evidence type="ECO:0000256" key="7">
    <source>
        <dbReference type="HAMAP-Rule" id="MF_00537"/>
    </source>
</evidence>
<gene>
    <name evidence="7 8" type="primary">rpsN</name>
    <name evidence="8" type="ORF">FZC37_02485</name>
</gene>
<dbReference type="GO" id="GO:0019843">
    <property type="term" value="F:rRNA binding"/>
    <property type="evidence" value="ECO:0007669"/>
    <property type="project" value="UniProtKB-UniRule"/>
</dbReference>
<keyword evidence="9" id="KW-1185">Reference proteome</keyword>
<dbReference type="HAMAP" id="MF_00537">
    <property type="entry name" value="Ribosomal_uS14_1"/>
    <property type="match status" value="1"/>
</dbReference>
<dbReference type="Pfam" id="PF00253">
    <property type="entry name" value="Ribosomal_S14"/>
    <property type="match status" value="1"/>
</dbReference>
<evidence type="ECO:0000256" key="5">
    <source>
        <dbReference type="ARBA" id="ARBA00035167"/>
    </source>
</evidence>
<dbReference type="PANTHER" id="PTHR19836:SF19">
    <property type="entry name" value="SMALL RIBOSOMAL SUBUNIT PROTEIN US14M"/>
    <property type="match status" value="1"/>
</dbReference>
<evidence type="ECO:0000256" key="6">
    <source>
        <dbReference type="ARBA" id="ARBA00047110"/>
    </source>
</evidence>
<dbReference type="InterPro" id="IPR018271">
    <property type="entry name" value="Ribosomal_uS14_CS"/>
</dbReference>
<dbReference type="KEGG" id="snay:FZC37_02485"/>
<dbReference type="PROSITE" id="PS00527">
    <property type="entry name" value="RIBOSOMAL_S14"/>
    <property type="match status" value="1"/>
</dbReference>
<evidence type="ECO:0000313" key="8">
    <source>
        <dbReference type="EMBL" id="QEK39779.1"/>
    </source>
</evidence>
<dbReference type="GO" id="GO:0003735">
    <property type="term" value="F:structural constituent of ribosome"/>
    <property type="evidence" value="ECO:0007669"/>
    <property type="project" value="InterPro"/>
</dbReference>
<comment type="similarity">
    <text evidence="2 7">Belongs to the universal ribosomal protein uS14 family.</text>
</comment>
<dbReference type="NCBIfam" id="NF006477">
    <property type="entry name" value="PRK08881.1"/>
    <property type="match status" value="1"/>
</dbReference>
<organism evidence="8 9">
    <name type="scientific">Candidatus Sneabacter namystus</name>
    <dbReference type="NCBI Taxonomy" id="2601646"/>
    <lineage>
        <taxon>Bacteria</taxon>
        <taxon>Pseudomonadati</taxon>
        <taxon>Pseudomonadota</taxon>
        <taxon>Alphaproteobacteria</taxon>
        <taxon>Rickettsiales</taxon>
        <taxon>Rickettsiaceae</taxon>
        <taxon>Rickettsieae</taxon>
        <taxon>Candidatus Sneabacter</taxon>
    </lineage>
</organism>
<dbReference type="EMBL" id="CP043312">
    <property type="protein sequence ID" value="QEK39779.1"/>
    <property type="molecule type" value="Genomic_DNA"/>
</dbReference>
<comment type="subunit">
    <text evidence="6 7">Part of the 30S ribosomal subunit. Contacts proteins S3 and S10.</text>
</comment>
<dbReference type="FunFam" id="1.10.287.1480:FF:000001">
    <property type="entry name" value="30S ribosomal protein S14"/>
    <property type="match status" value="1"/>
</dbReference>
<accession>A0A5C0UJ09</accession>
<name>A0A5C0UJ09_9RICK</name>
<dbReference type="RefSeq" id="WP_148952140.1">
    <property type="nucleotide sequence ID" value="NZ_CP043312.1"/>
</dbReference>
<dbReference type="PANTHER" id="PTHR19836">
    <property type="entry name" value="30S RIBOSOMAL PROTEIN S14"/>
    <property type="match status" value="1"/>
</dbReference>
<dbReference type="Gene3D" id="1.10.287.1480">
    <property type="match status" value="1"/>
</dbReference>
<dbReference type="GO" id="GO:0005737">
    <property type="term" value="C:cytoplasm"/>
    <property type="evidence" value="ECO:0007669"/>
    <property type="project" value="UniProtKB-ARBA"/>
</dbReference>
<dbReference type="SUPFAM" id="SSF57716">
    <property type="entry name" value="Glucocorticoid receptor-like (DNA-binding domain)"/>
    <property type="match status" value="1"/>
</dbReference>
<dbReference type="GO" id="GO:0015935">
    <property type="term" value="C:small ribosomal subunit"/>
    <property type="evidence" value="ECO:0007669"/>
    <property type="project" value="TreeGrafter"/>
</dbReference>
<evidence type="ECO:0000256" key="1">
    <source>
        <dbReference type="ARBA" id="ARBA00003686"/>
    </source>
</evidence>
<reference evidence="8 9" key="1">
    <citation type="submission" date="2019-08" db="EMBL/GenBank/DDBJ databases">
        <title>Highly reduced genomes of protist endosymbionts show evolutionary convergence.</title>
        <authorList>
            <person name="George E."/>
            <person name="Husnik F."/>
            <person name="Tashyreva D."/>
            <person name="Prokopchuk G."/>
            <person name="Horak A."/>
            <person name="Kwong W.K."/>
            <person name="Lukes J."/>
            <person name="Keeling P.J."/>
        </authorList>
    </citation>
    <scope>NUCLEOTIDE SEQUENCE [LARGE SCALE GENOMIC DNA]</scope>
    <source>
        <strain evidence="8">1621</strain>
    </source>
</reference>
<dbReference type="Proteomes" id="UP000323844">
    <property type="component" value="Chromosome"/>
</dbReference>
<evidence type="ECO:0000256" key="2">
    <source>
        <dbReference type="ARBA" id="ARBA00009083"/>
    </source>
</evidence>
<evidence type="ECO:0000313" key="9">
    <source>
        <dbReference type="Proteomes" id="UP000323844"/>
    </source>
</evidence>
<dbReference type="OrthoDB" id="9810484at2"/>
<evidence type="ECO:0000256" key="3">
    <source>
        <dbReference type="ARBA" id="ARBA00022980"/>
    </source>
</evidence>
<sequence length="101" mass="11526">MAKCSVIARNKKRVAMCASFTAKRKSLKEIIYDKNLPLAQRYEAVKALNELPRNSSAVRIRNRCSITGRPRGVYRRFALCRNKIRELSGQCLLPGLVKSSW</sequence>
<dbReference type="InterPro" id="IPR001209">
    <property type="entry name" value="Ribosomal_uS14"/>
</dbReference>
<evidence type="ECO:0000256" key="4">
    <source>
        <dbReference type="ARBA" id="ARBA00023274"/>
    </source>
</evidence>
<keyword evidence="4 7" id="KW-0687">Ribonucleoprotein</keyword>
<dbReference type="GO" id="GO:0006412">
    <property type="term" value="P:translation"/>
    <property type="evidence" value="ECO:0007669"/>
    <property type="project" value="UniProtKB-UniRule"/>
</dbReference>
<proteinExistence type="inferred from homology"/>
<comment type="function">
    <text evidence="1 7">Binds 16S rRNA, required for the assembly of 30S particles and may also be responsible for determining the conformation of the 16S rRNA at the A site.</text>
</comment>
<dbReference type="InterPro" id="IPR023036">
    <property type="entry name" value="Ribosomal_uS14_bac/plastid"/>
</dbReference>
<keyword evidence="7" id="KW-0699">rRNA-binding</keyword>
<protein>
    <recommendedName>
        <fullName evidence="5 7">Small ribosomal subunit protein uS14</fullName>
    </recommendedName>
</protein>
<dbReference type="AlphaFoldDB" id="A0A5C0UJ09"/>
<keyword evidence="3 7" id="KW-0689">Ribosomal protein</keyword>